<evidence type="ECO:0000313" key="3">
    <source>
        <dbReference type="EMBL" id="KVI01039.1"/>
    </source>
</evidence>
<evidence type="ECO:0000256" key="1">
    <source>
        <dbReference type="SAM" id="Coils"/>
    </source>
</evidence>
<dbReference type="InterPro" id="IPR031852">
    <property type="entry name" value="Vik1/Cik1_MT-bd"/>
</dbReference>
<accession>A0A103Y1Z6</accession>
<proteinExistence type="predicted"/>
<protein>
    <recommendedName>
        <fullName evidence="2">Spindle pole body-associated protein Vik1/Cik1 microtubule binding domain-containing protein</fullName>
    </recommendedName>
</protein>
<dbReference type="EMBL" id="LEKV01003138">
    <property type="protein sequence ID" value="KVI01039.1"/>
    <property type="molecule type" value="Genomic_DNA"/>
</dbReference>
<feature type="coiled-coil region" evidence="1">
    <location>
        <begin position="385"/>
        <end position="419"/>
    </location>
</feature>
<feature type="coiled-coil region" evidence="1">
    <location>
        <begin position="206"/>
        <end position="233"/>
    </location>
</feature>
<keyword evidence="4" id="KW-1185">Reference proteome</keyword>
<sequence length="463" mass="53377">MTRPSLMIFGPVSSAGFLWDSRAASASANRYSTDLTKLQTIRRKGVNWRMTGNTTLTIPSICKHLSQNGFVKVSSTLYNLATTGSTSSTDERKREREATERILKHPQESIYWMFMYTAKLIAWIKSKTTPCREQRSSHRRNGTARTRAMVVVAVVSVRSFDLIGRRRRRCLKQSPNFTAAAAFRRRSIVDDCHHRQFKFRIIRPELQEYNTSLQQYNTKQLKLEREKAAILENHITLRGHYRLLQKEFTSTILRMKELVVYQELEACFETSQMSQSMQTCDDVINKEAAMKEVDILIGELLQVRDDRDHKLLQLEDLATELAKHKESTSRSIVELDNIHTSTSNSCPESKTKGACNCLVIGFTISLHFLYFELDIINLNTTDLSESETRTEYEEQKRVVSELQDRLKDTERQLLEGERLRKKLHNTILELKGNILVFCRVWSLLLEDGSGAEATVSYPTSLEF</sequence>
<dbReference type="Proteomes" id="UP000243975">
    <property type="component" value="Unassembled WGS sequence"/>
</dbReference>
<evidence type="ECO:0000313" key="4">
    <source>
        <dbReference type="Proteomes" id="UP000243975"/>
    </source>
</evidence>
<comment type="caution">
    <text evidence="3">The sequence shown here is derived from an EMBL/GenBank/DDBJ whole genome shotgun (WGS) entry which is preliminary data.</text>
</comment>
<keyword evidence="1" id="KW-0175">Coiled coil</keyword>
<reference evidence="3 4" key="1">
    <citation type="journal article" date="2016" name="Sci. Rep.">
        <title>The genome sequence of the outbreeding globe artichoke constructed de novo incorporating a phase-aware low-pass sequencing strategy of F1 progeny.</title>
        <authorList>
            <person name="Scaglione D."/>
            <person name="Reyes-Chin-Wo S."/>
            <person name="Acquadro A."/>
            <person name="Froenicke L."/>
            <person name="Portis E."/>
            <person name="Beitel C."/>
            <person name="Tirone M."/>
            <person name="Mauro R."/>
            <person name="Lo Monaco A."/>
            <person name="Mauromicale G."/>
            <person name="Faccioli P."/>
            <person name="Cattivelli L."/>
            <person name="Rieseberg L."/>
            <person name="Michelmore R."/>
            <person name="Lanteri S."/>
        </authorList>
    </citation>
    <scope>NUCLEOTIDE SEQUENCE [LARGE SCALE GENOMIC DNA]</scope>
    <source>
        <strain evidence="3">2C</strain>
    </source>
</reference>
<dbReference type="Gramene" id="KVI01039">
    <property type="protein sequence ID" value="KVI01039"/>
    <property type="gene ID" value="Ccrd_020697"/>
</dbReference>
<organism evidence="3 4">
    <name type="scientific">Cynara cardunculus var. scolymus</name>
    <name type="common">Globe artichoke</name>
    <name type="synonym">Cynara scolymus</name>
    <dbReference type="NCBI Taxonomy" id="59895"/>
    <lineage>
        <taxon>Eukaryota</taxon>
        <taxon>Viridiplantae</taxon>
        <taxon>Streptophyta</taxon>
        <taxon>Embryophyta</taxon>
        <taxon>Tracheophyta</taxon>
        <taxon>Spermatophyta</taxon>
        <taxon>Magnoliopsida</taxon>
        <taxon>eudicotyledons</taxon>
        <taxon>Gunneridae</taxon>
        <taxon>Pentapetalae</taxon>
        <taxon>asterids</taxon>
        <taxon>campanulids</taxon>
        <taxon>Asterales</taxon>
        <taxon>Asteraceae</taxon>
        <taxon>Carduoideae</taxon>
        <taxon>Cardueae</taxon>
        <taxon>Carduinae</taxon>
        <taxon>Cynara</taxon>
    </lineage>
</organism>
<name>A0A103Y1Z6_CYNCS</name>
<gene>
    <name evidence="3" type="ORF">Ccrd_020697</name>
</gene>
<dbReference type="Pfam" id="PF16796">
    <property type="entry name" value="Microtub_bd"/>
    <property type="match status" value="1"/>
</dbReference>
<dbReference type="STRING" id="59895.A0A103Y1Z6"/>
<dbReference type="GO" id="GO:0008017">
    <property type="term" value="F:microtubule binding"/>
    <property type="evidence" value="ECO:0007669"/>
    <property type="project" value="InterPro"/>
</dbReference>
<evidence type="ECO:0000259" key="2">
    <source>
        <dbReference type="Pfam" id="PF16796"/>
    </source>
</evidence>
<feature type="domain" description="Spindle pole body-associated protein Vik1/Cik1 microtubule binding" evidence="2">
    <location>
        <begin position="415"/>
        <end position="458"/>
    </location>
</feature>
<dbReference type="AlphaFoldDB" id="A0A103Y1Z6"/>